<dbReference type="InterPro" id="IPR001544">
    <property type="entry name" value="Aminotrans_IV"/>
</dbReference>
<dbReference type="Proteomes" id="UP000383932">
    <property type="component" value="Unassembled WGS sequence"/>
</dbReference>
<evidence type="ECO:0000259" key="12">
    <source>
        <dbReference type="Pfam" id="PF04715"/>
    </source>
</evidence>
<dbReference type="GO" id="GO:0046820">
    <property type="term" value="F:4-amino-4-deoxychorismate synthase activity"/>
    <property type="evidence" value="ECO:0007669"/>
    <property type="project" value="UniProtKB-EC"/>
</dbReference>
<keyword evidence="7 13" id="KW-0315">Glutamine amidotransferase</keyword>
<dbReference type="Pfam" id="PF00117">
    <property type="entry name" value="GATase"/>
    <property type="match status" value="1"/>
</dbReference>
<evidence type="ECO:0000256" key="4">
    <source>
        <dbReference type="ARBA" id="ARBA00013139"/>
    </source>
</evidence>
<dbReference type="InterPro" id="IPR006805">
    <property type="entry name" value="Anth_synth_I_N"/>
</dbReference>
<dbReference type="PROSITE" id="PS51273">
    <property type="entry name" value="GATASE_TYPE_1"/>
    <property type="match status" value="1"/>
</dbReference>
<dbReference type="NCBIfam" id="TIGR00566">
    <property type="entry name" value="trpG_papA"/>
    <property type="match status" value="1"/>
</dbReference>
<name>A0A5N5QH70_9AGAM</name>
<dbReference type="GO" id="GO:0000162">
    <property type="term" value="P:L-tryptophan biosynthetic process"/>
    <property type="evidence" value="ECO:0007669"/>
    <property type="project" value="TreeGrafter"/>
</dbReference>
<comment type="caution">
    <text evidence="13">The sequence shown here is derived from an EMBL/GenBank/DDBJ whole genome shotgun (WGS) entry which is preliminary data.</text>
</comment>
<gene>
    <name evidence="13" type="ORF">CTheo_5482</name>
</gene>
<accession>A0A5N5QH70</accession>
<evidence type="ECO:0000256" key="2">
    <source>
        <dbReference type="ARBA" id="ARBA00005009"/>
    </source>
</evidence>
<dbReference type="PANTHER" id="PTHR11236:SF18">
    <property type="entry name" value="AMINODEOXYCHORISMATE SYNTHASE"/>
    <property type="match status" value="1"/>
</dbReference>
<keyword evidence="5 13" id="KW-0808">Transferase</keyword>
<evidence type="ECO:0000256" key="1">
    <source>
        <dbReference type="ARBA" id="ARBA00001000"/>
    </source>
</evidence>
<dbReference type="Gene3D" id="3.60.120.10">
    <property type="entry name" value="Anthranilate synthase"/>
    <property type="match status" value="1"/>
</dbReference>
<evidence type="ECO:0000313" key="14">
    <source>
        <dbReference type="Proteomes" id="UP000383932"/>
    </source>
</evidence>
<dbReference type="OrthoDB" id="64220at2759"/>
<evidence type="ECO:0000256" key="6">
    <source>
        <dbReference type="ARBA" id="ARBA00022909"/>
    </source>
</evidence>
<protein>
    <recommendedName>
        <fullName evidence="4">aminodeoxychorismate synthase</fullName>
        <ecNumber evidence="4">2.6.1.85</ecNumber>
    </recommendedName>
    <alternativeName>
        <fullName evidence="8">Para-aminobenzoate synthase</fullName>
    </alternativeName>
    <alternativeName>
        <fullName evidence="9">p-aminobenzoic acid synthase</fullName>
    </alternativeName>
</protein>
<evidence type="ECO:0000256" key="7">
    <source>
        <dbReference type="ARBA" id="ARBA00022962"/>
    </source>
</evidence>
<dbReference type="CDD" id="cd01743">
    <property type="entry name" value="GATase1_Anthranilate_Synthase"/>
    <property type="match status" value="1"/>
</dbReference>
<evidence type="ECO:0000256" key="8">
    <source>
        <dbReference type="ARBA" id="ARBA00031329"/>
    </source>
</evidence>
<dbReference type="GO" id="GO:0046654">
    <property type="term" value="P:tetrahydrofolate biosynthetic process"/>
    <property type="evidence" value="ECO:0007669"/>
    <property type="project" value="UniProtKB-UniPathway"/>
</dbReference>
<evidence type="ECO:0000313" key="13">
    <source>
        <dbReference type="EMBL" id="KAB5591070.1"/>
    </source>
</evidence>
<dbReference type="PRINTS" id="PR00095">
    <property type="entry name" value="ANTSNTHASEI"/>
</dbReference>
<evidence type="ECO:0000256" key="3">
    <source>
        <dbReference type="ARBA" id="ARBA00005970"/>
    </source>
</evidence>
<dbReference type="SUPFAM" id="SSF56752">
    <property type="entry name" value="D-aminoacid aminotransferase-like PLP-dependent enzymes"/>
    <property type="match status" value="1"/>
</dbReference>
<feature type="domain" description="Anthranilate synthase component I N-terminal" evidence="12">
    <location>
        <begin position="936"/>
        <end position="1070"/>
    </location>
</feature>
<proteinExistence type="inferred from homology"/>
<feature type="domain" description="Glutamine amidotransferase" evidence="10">
    <location>
        <begin position="630"/>
        <end position="832"/>
    </location>
</feature>
<dbReference type="Pfam" id="PF04715">
    <property type="entry name" value="Anth_synt_I_N"/>
    <property type="match status" value="1"/>
</dbReference>
<dbReference type="Pfam" id="PF01063">
    <property type="entry name" value="Aminotran_4"/>
    <property type="match status" value="1"/>
</dbReference>
<evidence type="ECO:0000256" key="9">
    <source>
        <dbReference type="ARBA" id="ARBA00031904"/>
    </source>
</evidence>
<dbReference type="GO" id="GO:0008153">
    <property type="term" value="P:4-aminobenzoate biosynthetic process"/>
    <property type="evidence" value="ECO:0007669"/>
    <property type="project" value="TreeGrafter"/>
</dbReference>
<keyword evidence="6" id="KW-0289">Folate biosynthesis</keyword>
<dbReference type="InterPro" id="IPR019999">
    <property type="entry name" value="Anth_synth_I-like"/>
</dbReference>
<dbReference type="UniPathway" id="UPA00077">
    <property type="reaction ID" value="UER00149"/>
</dbReference>
<dbReference type="Gene3D" id="3.20.10.10">
    <property type="entry name" value="D-amino Acid Aminotransferase, subunit A, domain 2"/>
    <property type="match status" value="1"/>
</dbReference>
<dbReference type="InterPro" id="IPR029062">
    <property type="entry name" value="Class_I_gatase-like"/>
</dbReference>
<reference evidence="13 14" key="1">
    <citation type="journal article" date="2019" name="Fungal Biol. Biotechnol.">
        <title>Draft genome sequence of fastidious pathogen Ceratobasidium theobromae, which causes vascular-streak dieback in Theobroma cacao.</title>
        <authorList>
            <person name="Ali S.S."/>
            <person name="Asman A."/>
            <person name="Shao J."/>
            <person name="Firmansyah A.P."/>
            <person name="Susilo A.W."/>
            <person name="Rosmana A."/>
            <person name="McMahon P."/>
            <person name="Junaid M."/>
            <person name="Guest D."/>
            <person name="Kheng T.Y."/>
            <person name="Meinhardt L.W."/>
            <person name="Bailey B.A."/>
        </authorList>
    </citation>
    <scope>NUCLEOTIDE SEQUENCE [LARGE SCALE GENOMIC DNA]</scope>
    <source>
        <strain evidence="13 14">CT2</strain>
    </source>
</reference>
<sequence length="1439" mass="158330">MVALLPTEVLLAICEHTRTEPNDLFVQPAKARQTLSVQLDVFNPCVLDLKSFSRTSRRFREVAAPLLFRNVCIRTREQVVALVRSKLLAHVCHVHFPVINILTCRRPLGSHIATLVQQAQSLKIASSEPAFYADLNRHLGSLLGPVTNLAALEICGEANLPHIDSISVLSDFLPTIPKSVRTLSLTLPGGRPSFAGIEAFFTQISPEGHEANPLPSLRHLYMSMQLPLQVALAPAELALPLARRIPNLELIAIAAPKRSTQTRTSLWDLGGPGGHVAGWGMSGGQIKIWKVSRCIQDSVGRDENQEHHTRLLLAARDLFRDSDHEQALDITLFTQALWECVSVLGSGVRQRIRVTISPDLQYNATATPLPKTTAGLLPLRLDTVPTSAGPLAIHKSTARDIYDTARTRTDANYASTGAPGDRPFDVLMWNEDGKVIETSIANFAVYLRGSELLSAAPNWNGTPQELERGAFVTPGLCHGLIAGVMRTELLAKGELVEGTIVKEDVLRYAKNPTSYPMICFNAVRGVYNVYLMDDSPGEYQLACPTHTIDTKVANPTRRCDPPTALDIPFVPKSELNTPYTTPALTPPSSSPQLSGASPLYEHHLGYGLLNTTSPVEPASDSLFVWRRGAIIDCYDSYTNNLLQLFDQGTSGGSRTKFDHALAAHVTVLRADQISWPEFRSQVLPHLDFVILSPGPGSPHTPADIGVGGDLLLAMASKNSEIEIRPIPILGVCLGHQALAALWGGKVIPAAELIHGRTVPVRHNGSGLFEGLDPKRHLRMVRYNSLTVDPSTLPLEFEIIATNPDDNEIMGLQHKTLPLYSVQFHPESICSRRSNYGVDAGKQLLRNFMGIVDKFWLVNGRSERTSLATNIRDLNVLNHAEPSRTGQRSEKQPVEPTTYHDSCYRIEKHDISSFILPFAQSRPELVFKATSYSFDQPFFWLDSAAAAPSDNFARFSCMGPATLDRCISYDLDTHILSCGVLKELQLRTGDTFWSWMDRIQKDLAQHVNTGQSIEGLIGGFVGYFGYEMKAGALPGYIPSSLNDSSAPHAPDAQFIFADRLISYDHWNKSWTAFGLIRDERIAATRTLFEQETGLSVGMLDREFDNWVDTVKQQLERLRDAGEPTLSPLHAEPLPLSFSYNSSPEAYKSAIKTCKSHIADGNSYELCLTGQYTAPAAERTPDYLAVYNHFRVHNPASHAAFISFPATQTTIMSCSPELFIRFDGENGRQAVMKPIKGTLKRSKCVCGGLCKLPACGPRKAECDAARYKNDMQRIRDFINDPKETAENLMIADLIRANLLEFCSASSVDVTKLFALETYENVYSLVSTITGALLPSVGTVEGIRRSFPPGSMTGAPKLRSVQLLDTLETSPRRGIYSGCLGFLSLDNRAVFSVVIRTLVAHRDQLSYGAGGAITWLSDVDGEWDEVVLKARSVLKDRVVNSN</sequence>
<dbReference type="InterPro" id="IPR005801">
    <property type="entry name" value="ADC_synthase"/>
</dbReference>
<comment type="catalytic activity">
    <reaction evidence="1">
        <text>chorismate + L-glutamine = 4-amino-4-deoxychorismate + L-glutamate</text>
        <dbReference type="Rhea" id="RHEA:11672"/>
        <dbReference type="ChEBI" id="CHEBI:29748"/>
        <dbReference type="ChEBI" id="CHEBI:29985"/>
        <dbReference type="ChEBI" id="CHEBI:58359"/>
        <dbReference type="ChEBI" id="CHEBI:58406"/>
        <dbReference type="EC" id="2.6.1.85"/>
    </reaction>
</comment>
<dbReference type="InterPro" id="IPR017926">
    <property type="entry name" value="GATASE"/>
</dbReference>
<evidence type="ECO:0000259" key="11">
    <source>
        <dbReference type="Pfam" id="PF00425"/>
    </source>
</evidence>
<dbReference type="EMBL" id="SSOP01000125">
    <property type="protein sequence ID" value="KAB5591070.1"/>
    <property type="molecule type" value="Genomic_DNA"/>
</dbReference>
<dbReference type="PANTHER" id="PTHR11236">
    <property type="entry name" value="AMINOBENZOATE/ANTHRANILATE SYNTHASE"/>
    <property type="match status" value="1"/>
</dbReference>
<dbReference type="Gene3D" id="3.40.50.880">
    <property type="match status" value="1"/>
</dbReference>
<dbReference type="SUPFAM" id="SSF52317">
    <property type="entry name" value="Class I glutamine amidotransferase-like"/>
    <property type="match status" value="1"/>
</dbReference>
<dbReference type="InterPro" id="IPR015890">
    <property type="entry name" value="Chorismate_C"/>
</dbReference>
<comment type="pathway">
    <text evidence="2">Cofactor biosynthesis; tetrahydrofolate biosynthesis; 4-aminobenzoate from chorismate: step 1/2.</text>
</comment>
<dbReference type="GO" id="GO:0005737">
    <property type="term" value="C:cytoplasm"/>
    <property type="evidence" value="ECO:0007669"/>
    <property type="project" value="TreeGrafter"/>
</dbReference>
<dbReference type="SUPFAM" id="SSF56322">
    <property type="entry name" value="ADC synthase"/>
    <property type="match status" value="1"/>
</dbReference>
<evidence type="ECO:0000259" key="10">
    <source>
        <dbReference type="Pfam" id="PF00117"/>
    </source>
</evidence>
<organism evidence="13 14">
    <name type="scientific">Ceratobasidium theobromae</name>
    <dbReference type="NCBI Taxonomy" id="1582974"/>
    <lineage>
        <taxon>Eukaryota</taxon>
        <taxon>Fungi</taxon>
        <taxon>Dikarya</taxon>
        <taxon>Basidiomycota</taxon>
        <taxon>Agaricomycotina</taxon>
        <taxon>Agaricomycetes</taxon>
        <taxon>Cantharellales</taxon>
        <taxon>Ceratobasidiaceae</taxon>
        <taxon>Ceratobasidium</taxon>
    </lineage>
</organism>
<dbReference type="Pfam" id="PF00425">
    <property type="entry name" value="Chorismate_bind"/>
    <property type="match status" value="1"/>
</dbReference>
<dbReference type="InterPro" id="IPR043132">
    <property type="entry name" value="BCAT-like_C"/>
</dbReference>
<comment type="similarity">
    <text evidence="3">In the C-terminal section; belongs to the anthranilate synthase component I family.</text>
</comment>
<dbReference type="GO" id="GO:0046656">
    <property type="term" value="P:folic acid biosynthetic process"/>
    <property type="evidence" value="ECO:0007669"/>
    <property type="project" value="UniProtKB-KW"/>
</dbReference>
<dbReference type="InterPro" id="IPR036038">
    <property type="entry name" value="Aminotransferase-like"/>
</dbReference>
<keyword evidence="14" id="KW-1185">Reference proteome</keyword>
<dbReference type="InterPro" id="IPR006221">
    <property type="entry name" value="TrpG/PapA_dom"/>
</dbReference>
<dbReference type="EC" id="2.6.1.85" evidence="4"/>
<feature type="domain" description="Chorismate-utilising enzyme C-terminal" evidence="11">
    <location>
        <begin position="1142"/>
        <end position="1426"/>
    </location>
</feature>
<evidence type="ECO:0000256" key="5">
    <source>
        <dbReference type="ARBA" id="ARBA00022679"/>
    </source>
</evidence>